<keyword evidence="2" id="KW-1185">Reference proteome</keyword>
<reference evidence="1" key="1">
    <citation type="submission" date="2024-02" db="EMBL/GenBank/DDBJ databases">
        <authorList>
            <consortium name="ELIXIR-Norway"/>
            <consortium name="Elixir Norway"/>
        </authorList>
    </citation>
    <scope>NUCLEOTIDE SEQUENCE</scope>
</reference>
<organism evidence="1 2">
    <name type="scientific">Sphagnum jensenii</name>
    <dbReference type="NCBI Taxonomy" id="128206"/>
    <lineage>
        <taxon>Eukaryota</taxon>
        <taxon>Viridiplantae</taxon>
        <taxon>Streptophyta</taxon>
        <taxon>Embryophyta</taxon>
        <taxon>Bryophyta</taxon>
        <taxon>Sphagnophytina</taxon>
        <taxon>Sphagnopsida</taxon>
        <taxon>Sphagnales</taxon>
        <taxon>Sphagnaceae</taxon>
        <taxon>Sphagnum</taxon>
    </lineage>
</organism>
<dbReference type="SUPFAM" id="SSF56219">
    <property type="entry name" value="DNase I-like"/>
    <property type="match status" value="1"/>
</dbReference>
<evidence type="ECO:0000313" key="2">
    <source>
        <dbReference type="Proteomes" id="UP001497444"/>
    </source>
</evidence>
<gene>
    <name evidence="1" type="ORF">CSSPJE1EN1_LOCUS12572</name>
</gene>
<accession>A0ABP0WJT3</accession>
<protein>
    <recommendedName>
        <fullName evidence="3">Endonuclease/exonuclease/phosphatase domain-containing protein</fullName>
    </recommendedName>
</protein>
<dbReference type="Proteomes" id="UP001497444">
    <property type="component" value="Chromosome 19"/>
</dbReference>
<dbReference type="Gene3D" id="3.60.10.10">
    <property type="entry name" value="Endonuclease/exonuclease/phosphatase"/>
    <property type="match status" value="1"/>
</dbReference>
<evidence type="ECO:0000313" key="1">
    <source>
        <dbReference type="EMBL" id="CAK9267094.1"/>
    </source>
</evidence>
<dbReference type="EMBL" id="OZ020114">
    <property type="protein sequence ID" value="CAK9267094.1"/>
    <property type="molecule type" value="Genomic_DNA"/>
</dbReference>
<evidence type="ECO:0008006" key="3">
    <source>
        <dbReference type="Google" id="ProtNLM"/>
    </source>
</evidence>
<dbReference type="InterPro" id="IPR036691">
    <property type="entry name" value="Endo/exonu/phosph_ase_sf"/>
</dbReference>
<sequence>MHRREAASWHHLTLQYGLLDTWTLDNFRKMSKKEYTFDNGRKGQGSAVSRIDKFLVSQELDARGGRIEAAPSMKKISDHSPLVITIWGRPSSPPTATTYFDTTLLREDRSRAAILDAWRGTQPPPSLDADWPDWLEAATRRVLACNGRLVREKRRAKGARIRELQHKIRLAEIQLQSNPEDEPVQDILSVVQGHLTDSLQEQVVRNH</sequence>
<name>A0ABP0WJT3_9BRYO</name>
<proteinExistence type="predicted"/>